<dbReference type="GO" id="GO:0009424">
    <property type="term" value="C:bacterial-type flagellum hook"/>
    <property type="evidence" value="ECO:0007669"/>
    <property type="project" value="TreeGrafter"/>
</dbReference>
<feature type="domain" description="Flagellar hook protein FlgE/F/G-like D1" evidence="9">
    <location>
        <begin position="83"/>
        <end position="126"/>
    </location>
</feature>
<dbReference type="EMBL" id="PJNW01000002">
    <property type="protein sequence ID" value="PKR90529.1"/>
    <property type="molecule type" value="Genomic_DNA"/>
</dbReference>
<keyword evidence="10" id="KW-0966">Cell projection</keyword>
<dbReference type="OrthoDB" id="8372879at2"/>
<dbReference type="InterPro" id="IPR020013">
    <property type="entry name" value="Flagellar_FlgE/F/G"/>
</dbReference>
<dbReference type="InterPro" id="IPR019776">
    <property type="entry name" value="Flagellar_basal_body_rod_CS"/>
</dbReference>
<gene>
    <name evidence="10" type="ORF">CXZ10_03955</name>
</gene>
<dbReference type="GO" id="GO:0071978">
    <property type="term" value="P:bacterial-type flagellum-dependent swarming motility"/>
    <property type="evidence" value="ECO:0007669"/>
    <property type="project" value="TreeGrafter"/>
</dbReference>
<evidence type="ECO:0000256" key="5">
    <source>
        <dbReference type="RuleBase" id="RU362116"/>
    </source>
</evidence>
<dbReference type="InterPro" id="IPR037058">
    <property type="entry name" value="Falgellar_hook_FlgE_sf"/>
</dbReference>
<dbReference type="NCBIfam" id="TIGR03506">
    <property type="entry name" value="FlgEFG_subfam"/>
    <property type="match status" value="1"/>
</dbReference>
<comment type="caution">
    <text evidence="10">The sequence shown here is derived from an EMBL/GenBank/DDBJ whole genome shotgun (WGS) entry which is preliminary data.</text>
</comment>
<dbReference type="RefSeq" id="WP_101287622.1">
    <property type="nucleotide sequence ID" value="NZ_FOUQ01000001.1"/>
</dbReference>
<dbReference type="PANTHER" id="PTHR30435">
    <property type="entry name" value="FLAGELLAR PROTEIN"/>
    <property type="match status" value="1"/>
</dbReference>
<feature type="domain" description="Flagellar basal-body/hook protein C-terminal" evidence="7">
    <location>
        <begin position="372"/>
        <end position="412"/>
    </location>
</feature>
<comment type="subcellular location">
    <subcellularLocation>
        <location evidence="1 5">Bacterial flagellum basal body</location>
    </subcellularLocation>
</comment>
<accession>A0A1I4QNR8</accession>
<dbReference type="SUPFAM" id="SSF117143">
    <property type="entry name" value="Flagellar hook protein flgE"/>
    <property type="match status" value="1"/>
</dbReference>
<comment type="function">
    <text evidence="5">A flexible structure which links the flagellar filament to the drive apparatus in the basal body.</text>
</comment>
<dbReference type="NCBIfam" id="NF004242">
    <property type="entry name" value="PRK05682.2-1"/>
    <property type="match status" value="1"/>
</dbReference>
<dbReference type="PANTHER" id="PTHR30435:SF1">
    <property type="entry name" value="FLAGELLAR HOOK PROTEIN FLGE"/>
    <property type="match status" value="1"/>
</dbReference>
<dbReference type="InterPro" id="IPR010930">
    <property type="entry name" value="Flg_bb/hook_C_dom"/>
</dbReference>
<evidence type="ECO:0000313" key="11">
    <source>
        <dbReference type="Proteomes" id="UP000233491"/>
    </source>
</evidence>
<evidence type="ECO:0000259" key="7">
    <source>
        <dbReference type="Pfam" id="PF06429"/>
    </source>
</evidence>
<feature type="domain" description="Flagellar hook protein FlgE D2" evidence="8">
    <location>
        <begin position="172"/>
        <end position="278"/>
    </location>
</feature>
<dbReference type="PROSITE" id="PS00588">
    <property type="entry name" value="FLAGELLA_BB_ROD"/>
    <property type="match status" value="1"/>
</dbReference>
<keyword evidence="10" id="KW-0282">Flagellum</keyword>
<dbReference type="Pfam" id="PF06429">
    <property type="entry name" value="Flg_bbr_C"/>
    <property type="match status" value="1"/>
</dbReference>
<evidence type="ECO:0000259" key="8">
    <source>
        <dbReference type="Pfam" id="PF07559"/>
    </source>
</evidence>
<evidence type="ECO:0000256" key="1">
    <source>
        <dbReference type="ARBA" id="ARBA00004117"/>
    </source>
</evidence>
<evidence type="ECO:0000256" key="3">
    <source>
        <dbReference type="ARBA" id="ARBA00019015"/>
    </source>
</evidence>
<evidence type="ECO:0000313" key="10">
    <source>
        <dbReference type="EMBL" id="PKR90529.1"/>
    </source>
</evidence>
<dbReference type="InterPro" id="IPR001444">
    <property type="entry name" value="Flag_bb_rod_N"/>
</dbReference>
<dbReference type="Proteomes" id="UP000233491">
    <property type="component" value="Unassembled WGS sequence"/>
</dbReference>
<dbReference type="InterPro" id="IPR011491">
    <property type="entry name" value="FlgE_D2"/>
</dbReference>
<evidence type="ECO:0000256" key="4">
    <source>
        <dbReference type="ARBA" id="ARBA00023143"/>
    </source>
</evidence>
<evidence type="ECO:0000256" key="2">
    <source>
        <dbReference type="ARBA" id="ARBA00009677"/>
    </source>
</evidence>
<dbReference type="Pfam" id="PF07559">
    <property type="entry name" value="FlgE_D2"/>
    <property type="match status" value="1"/>
</dbReference>
<dbReference type="GO" id="GO:0005829">
    <property type="term" value="C:cytosol"/>
    <property type="evidence" value="ECO:0007669"/>
    <property type="project" value="TreeGrafter"/>
</dbReference>
<reference evidence="10 11" key="1">
    <citation type="submission" date="2017-12" db="EMBL/GenBank/DDBJ databases">
        <title>Anaerobic carbon monoxide metabolism by Pleomorphomonas carboxyditropha sp. nov., a new mesophilic hydrogenogenic carboxidotroph.</title>
        <authorList>
            <person name="Esquivel-Elizondo S."/>
            <person name="Krajmalnik-Brown R."/>
        </authorList>
    </citation>
    <scope>NUCLEOTIDE SEQUENCE [LARGE SCALE GENOMIC DNA]</scope>
    <source>
        <strain evidence="10 11">R5-392</strain>
    </source>
</reference>
<proteinExistence type="inferred from homology"/>
<name>A0A1I4QNR8_9HYPH</name>
<organism evidence="10 11">
    <name type="scientific">Pleomorphomonas diazotrophica</name>
    <dbReference type="NCBI Taxonomy" id="1166257"/>
    <lineage>
        <taxon>Bacteria</taxon>
        <taxon>Pseudomonadati</taxon>
        <taxon>Pseudomonadota</taxon>
        <taxon>Alphaproteobacteria</taxon>
        <taxon>Hyphomicrobiales</taxon>
        <taxon>Pleomorphomonadaceae</taxon>
        <taxon>Pleomorphomonas</taxon>
    </lineage>
</organism>
<evidence type="ECO:0000259" key="9">
    <source>
        <dbReference type="Pfam" id="PF22692"/>
    </source>
</evidence>
<dbReference type="AlphaFoldDB" id="A0A1I4QNR8"/>
<keyword evidence="11" id="KW-1185">Reference proteome</keyword>
<dbReference type="Gene3D" id="2.60.98.20">
    <property type="entry name" value="Flagellar hook protein FlgE"/>
    <property type="match status" value="1"/>
</dbReference>
<dbReference type="InterPro" id="IPR037925">
    <property type="entry name" value="FlgE/F/G-like"/>
</dbReference>
<comment type="similarity">
    <text evidence="2 5">Belongs to the flagella basal body rod proteins family.</text>
</comment>
<keyword evidence="10" id="KW-0969">Cilium</keyword>
<dbReference type="Pfam" id="PF00460">
    <property type="entry name" value="Flg_bb_rod"/>
    <property type="match status" value="1"/>
</dbReference>
<protein>
    <recommendedName>
        <fullName evidence="3 5">Flagellar hook protein FlgE</fullName>
    </recommendedName>
</protein>
<dbReference type="InterPro" id="IPR053967">
    <property type="entry name" value="LlgE_F_G-like_D1"/>
</dbReference>
<sequence>MSLTGAMNSAVSAMQAQSSALSIISNNLANVSTTGYKASSASFSSLLTSGDANSSSGGVTVAKSQNILASGTLVSSSISTNIAIDGDGFFAVTTGDGSDIYYTRNGGFTVDDDTGYLTSNGYTLLGWPTDADGNVVGGTTETNLEQIDTDVLTGYAAATTSMSMKGSLPADAEVGEVYTSQIELFDSLGTAYTMDVSWEKTAENTWEMSFADPTSTGGATGTAQTTTIEIEFNEDGTLKSPDTATLSITGLSDGASDMAVTLDFGTINGSDGLSQYTPDDSSDAAVDIAGTGNGCAYGTLSGVSIDEDGTVFANYSNGESISIYKIPLATFSNANGLTEMSNSVYSASNTSSGATYHFANTDGVGSINDYELEESTTDTNTEFSSMIAAQQAYSAASQVISTAKDMFESLLSAVR</sequence>
<dbReference type="GO" id="GO:0009425">
    <property type="term" value="C:bacterial-type flagellum basal body"/>
    <property type="evidence" value="ECO:0007669"/>
    <property type="project" value="UniProtKB-SubCell"/>
</dbReference>
<dbReference type="Pfam" id="PF22692">
    <property type="entry name" value="LlgE_F_G_D1"/>
    <property type="match status" value="1"/>
</dbReference>
<keyword evidence="4 5" id="KW-0975">Bacterial flagellum</keyword>
<feature type="domain" description="Flagellar basal body rod protein N-terminal" evidence="6">
    <location>
        <begin position="7"/>
        <end position="37"/>
    </location>
</feature>
<evidence type="ECO:0000259" key="6">
    <source>
        <dbReference type="Pfam" id="PF00460"/>
    </source>
</evidence>